<reference evidence="1 2" key="1">
    <citation type="journal article" date="2014" name="Am. J. Bot.">
        <title>Genome assembly and annotation for red clover (Trifolium pratense; Fabaceae).</title>
        <authorList>
            <person name="Istvanek J."/>
            <person name="Jaros M."/>
            <person name="Krenek A."/>
            <person name="Repkova J."/>
        </authorList>
    </citation>
    <scope>NUCLEOTIDE SEQUENCE [LARGE SCALE GENOMIC DNA]</scope>
    <source>
        <strain evidence="2">cv. Tatra</strain>
        <tissue evidence="1">Young leaves</tissue>
    </source>
</reference>
<dbReference type="Proteomes" id="UP000236291">
    <property type="component" value="Unassembled WGS sequence"/>
</dbReference>
<reference evidence="1 2" key="2">
    <citation type="journal article" date="2017" name="Front. Plant Sci.">
        <title>Gene Classification and Mining of Molecular Markers Useful in Red Clover (Trifolium pratense) Breeding.</title>
        <authorList>
            <person name="Istvanek J."/>
            <person name="Dluhosova J."/>
            <person name="Dluhos P."/>
            <person name="Patkova L."/>
            <person name="Nedelnik J."/>
            <person name="Repkova J."/>
        </authorList>
    </citation>
    <scope>NUCLEOTIDE SEQUENCE [LARGE SCALE GENOMIC DNA]</scope>
    <source>
        <strain evidence="2">cv. Tatra</strain>
        <tissue evidence="1">Young leaves</tissue>
    </source>
</reference>
<proteinExistence type="predicted"/>
<accession>A0A2K3MA47</accession>
<name>A0A2K3MA47_TRIPR</name>
<protein>
    <submittedName>
        <fullName evidence="1">Uncharacterized protein</fullName>
    </submittedName>
</protein>
<gene>
    <name evidence="1" type="ORF">L195_g043750</name>
</gene>
<evidence type="ECO:0000313" key="2">
    <source>
        <dbReference type="Proteomes" id="UP000236291"/>
    </source>
</evidence>
<evidence type="ECO:0000313" key="1">
    <source>
        <dbReference type="EMBL" id="PNX87657.1"/>
    </source>
</evidence>
<dbReference type="AlphaFoldDB" id="A0A2K3MA47"/>
<comment type="caution">
    <text evidence="1">The sequence shown here is derived from an EMBL/GenBank/DDBJ whole genome shotgun (WGS) entry which is preliminary data.</text>
</comment>
<dbReference type="EMBL" id="ASHM01054395">
    <property type="protein sequence ID" value="PNX87657.1"/>
    <property type="molecule type" value="Genomic_DNA"/>
</dbReference>
<organism evidence="1 2">
    <name type="scientific">Trifolium pratense</name>
    <name type="common">Red clover</name>
    <dbReference type="NCBI Taxonomy" id="57577"/>
    <lineage>
        <taxon>Eukaryota</taxon>
        <taxon>Viridiplantae</taxon>
        <taxon>Streptophyta</taxon>
        <taxon>Embryophyta</taxon>
        <taxon>Tracheophyta</taxon>
        <taxon>Spermatophyta</taxon>
        <taxon>Magnoliopsida</taxon>
        <taxon>eudicotyledons</taxon>
        <taxon>Gunneridae</taxon>
        <taxon>Pentapetalae</taxon>
        <taxon>rosids</taxon>
        <taxon>fabids</taxon>
        <taxon>Fabales</taxon>
        <taxon>Fabaceae</taxon>
        <taxon>Papilionoideae</taxon>
        <taxon>50 kb inversion clade</taxon>
        <taxon>NPAAA clade</taxon>
        <taxon>Hologalegina</taxon>
        <taxon>IRL clade</taxon>
        <taxon>Trifolieae</taxon>
        <taxon>Trifolium</taxon>
    </lineage>
</organism>
<sequence>MCMEALLCTGPVALEPLDLGARSSCTLLHLPQNIRYDCVEDVMITLYSDHKRLPHLQYCDRNEPQFKTMVGRDDCVIAKAIVGVTTQALYVMVVGEAEATA</sequence>